<dbReference type="FunFam" id="3.30.360.10:FF:000030">
    <property type="entry name" value="NAD binding Rossmann fold oxidoreductase"/>
    <property type="match status" value="1"/>
</dbReference>
<dbReference type="GO" id="GO:0005737">
    <property type="term" value="C:cytoplasm"/>
    <property type="evidence" value="ECO:0007669"/>
    <property type="project" value="TreeGrafter"/>
</dbReference>
<dbReference type="STRING" id="1182542.W9YTG8"/>
<dbReference type="GO" id="GO:0000166">
    <property type="term" value="F:nucleotide binding"/>
    <property type="evidence" value="ECO:0007669"/>
    <property type="project" value="InterPro"/>
</dbReference>
<dbReference type="GO" id="GO:0016491">
    <property type="term" value="F:oxidoreductase activity"/>
    <property type="evidence" value="ECO:0007669"/>
    <property type="project" value="TreeGrafter"/>
</dbReference>
<name>W9YTG8_9EURO</name>
<dbReference type="PANTHER" id="PTHR42840">
    <property type="entry name" value="NAD(P)-BINDING ROSSMANN-FOLD SUPERFAMILY PROTEIN-RELATED"/>
    <property type="match status" value="1"/>
</dbReference>
<dbReference type="InterPro" id="IPR000683">
    <property type="entry name" value="Gfo/Idh/MocA-like_OxRdtase_N"/>
</dbReference>
<dbReference type="AlphaFoldDB" id="W9YTG8"/>
<dbReference type="Gene3D" id="3.30.360.10">
    <property type="entry name" value="Dihydrodipicolinate Reductase, domain 2"/>
    <property type="match status" value="1"/>
</dbReference>
<dbReference type="Gene3D" id="3.40.50.720">
    <property type="entry name" value="NAD(P)-binding Rossmann-like Domain"/>
    <property type="match status" value="1"/>
</dbReference>
<dbReference type="eggNOG" id="ENOG502QUH1">
    <property type="taxonomic scope" value="Eukaryota"/>
</dbReference>
<evidence type="ECO:0000313" key="2">
    <source>
        <dbReference type="EMBL" id="EXJ92551.1"/>
    </source>
</evidence>
<dbReference type="HOGENOM" id="CLU_039854_1_0_1"/>
<dbReference type="RefSeq" id="XP_007729441.1">
    <property type="nucleotide sequence ID" value="XM_007731251.1"/>
</dbReference>
<evidence type="ECO:0000259" key="1">
    <source>
        <dbReference type="Pfam" id="PF01408"/>
    </source>
</evidence>
<evidence type="ECO:0000313" key="3">
    <source>
        <dbReference type="Proteomes" id="UP000019478"/>
    </source>
</evidence>
<dbReference type="GO" id="GO:0006740">
    <property type="term" value="P:NADPH regeneration"/>
    <property type="evidence" value="ECO:0007669"/>
    <property type="project" value="TreeGrafter"/>
</dbReference>
<proteinExistence type="predicted"/>
<organism evidence="2 3">
    <name type="scientific">Capronia epimyces CBS 606.96</name>
    <dbReference type="NCBI Taxonomy" id="1182542"/>
    <lineage>
        <taxon>Eukaryota</taxon>
        <taxon>Fungi</taxon>
        <taxon>Dikarya</taxon>
        <taxon>Ascomycota</taxon>
        <taxon>Pezizomycotina</taxon>
        <taxon>Eurotiomycetes</taxon>
        <taxon>Chaetothyriomycetidae</taxon>
        <taxon>Chaetothyriales</taxon>
        <taxon>Herpotrichiellaceae</taxon>
        <taxon>Capronia</taxon>
    </lineage>
</organism>
<reference evidence="2 3" key="1">
    <citation type="submission" date="2013-03" db="EMBL/GenBank/DDBJ databases">
        <title>The Genome Sequence of Capronia epimyces CBS 606.96.</title>
        <authorList>
            <consortium name="The Broad Institute Genomics Platform"/>
            <person name="Cuomo C."/>
            <person name="de Hoog S."/>
            <person name="Gorbushina A."/>
            <person name="Walker B."/>
            <person name="Young S.K."/>
            <person name="Zeng Q."/>
            <person name="Gargeya S."/>
            <person name="Fitzgerald M."/>
            <person name="Haas B."/>
            <person name="Abouelleil A."/>
            <person name="Allen A.W."/>
            <person name="Alvarado L."/>
            <person name="Arachchi H.M."/>
            <person name="Berlin A.M."/>
            <person name="Chapman S.B."/>
            <person name="Gainer-Dewar J."/>
            <person name="Goldberg J."/>
            <person name="Griggs A."/>
            <person name="Gujja S."/>
            <person name="Hansen M."/>
            <person name="Howarth C."/>
            <person name="Imamovic A."/>
            <person name="Ireland A."/>
            <person name="Larimer J."/>
            <person name="McCowan C."/>
            <person name="Murphy C."/>
            <person name="Pearson M."/>
            <person name="Poon T.W."/>
            <person name="Priest M."/>
            <person name="Roberts A."/>
            <person name="Saif S."/>
            <person name="Shea T."/>
            <person name="Sisk P."/>
            <person name="Sykes S."/>
            <person name="Wortman J."/>
            <person name="Nusbaum C."/>
            <person name="Birren B."/>
        </authorList>
    </citation>
    <scope>NUCLEOTIDE SEQUENCE [LARGE SCALE GENOMIC DNA]</scope>
    <source>
        <strain evidence="2 3">CBS 606.96</strain>
    </source>
</reference>
<comment type="caution">
    <text evidence="2">The sequence shown here is derived from an EMBL/GenBank/DDBJ whole genome shotgun (WGS) entry which is preliminary data.</text>
</comment>
<dbReference type="SUPFAM" id="SSF51735">
    <property type="entry name" value="NAD(P)-binding Rossmann-fold domains"/>
    <property type="match status" value="1"/>
</dbReference>
<dbReference type="Pfam" id="PF01408">
    <property type="entry name" value="GFO_IDH_MocA"/>
    <property type="match status" value="1"/>
</dbReference>
<gene>
    <name evidence="2" type="ORF">A1O3_01103</name>
</gene>
<dbReference type="PANTHER" id="PTHR42840:SF6">
    <property type="entry name" value="BINDING ROSSMANN FOLD OXIDOREDUCTASE, PUTATIVE (AFU_ORTHOLOGUE AFUA_3G11930)-RELATED"/>
    <property type="match status" value="1"/>
</dbReference>
<protein>
    <submittedName>
        <fullName evidence="2">Oxidoreductase</fullName>
    </submittedName>
</protein>
<dbReference type="FunFam" id="3.40.50.720:FF:000778">
    <property type="entry name" value="NAD binding Rossmann fold oxidoreductase, putative"/>
    <property type="match status" value="1"/>
</dbReference>
<sequence>MAPPAVLMVGTGEYTTGFVAGAASTSDKKVGVVGLTMFDLRRRGKVSDLSMAGVSGQKFPAIREHLRQNISQAYNGLDVSFQSFPADDRADADAYKTAIDALPPGSAVTIFTPDSTHYEIARYAIEHGQHVLLTKPATKLLSEHLALLALAQKHRVFVYVEHHKRYDPAYADARFRARGLGDFNYFYSYMSQPKSQLETFKAWAGKDSDISYYLNSHHVDVCEWIVRDAGWRPVTVRASASLGISESVGCAKGTEDTITLLVDWVLPETGKGDGDNDGDGASRKRATAIYTASWTAPMNAGVHSQQRFHYVASKGEVTVDQAKRGYDVVDESDRSGSCLKWYNPFYMRYAPDEEGNFNGQSGYGYVSFEKFIDAVTAVNEGRVSLDDLDKRSLPTLRNTVLTTAILEAGRRSLDDGGRSVQVVGEGDKVELK</sequence>
<keyword evidence="3" id="KW-1185">Reference proteome</keyword>
<dbReference type="OrthoDB" id="2127032at2759"/>
<dbReference type="InterPro" id="IPR036291">
    <property type="entry name" value="NAD(P)-bd_dom_sf"/>
</dbReference>
<dbReference type="GeneID" id="19165241"/>
<accession>W9YTG8</accession>
<feature type="domain" description="Gfo/Idh/MocA-like oxidoreductase N-terminal" evidence="1">
    <location>
        <begin position="92"/>
        <end position="162"/>
    </location>
</feature>
<dbReference type="Proteomes" id="UP000019478">
    <property type="component" value="Unassembled WGS sequence"/>
</dbReference>
<dbReference type="EMBL" id="AMGY01000001">
    <property type="protein sequence ID" value="EXJ92551.1"/>
    <property type="molecule type" value="Genomic_DNA"/>
</dbReference>